<dbReference type="Gene3D" id="2.120.10.30">
    <property type="entry name" value="TolB, C-terminal domain"/>
    <property type="match status" value="1"/>
</dbReference>
<dbReference type="Proteomes" id="UP001489902">
    <property type="component" value="Chromosome 5"/>
</dbReference>
<dbReference type="InterPro" id="IPR051288">
    <property type="entry name" value="Serum_paraoxonase/arylesterase"/>
</dbReference>
<reference evidence="1 2" key="1">
    <citation type="submission" date="2024-04" db="EMBL/GenBank/DDBJ databases">
        <title>Complete genome sequence of Fusarium acuminatum.</title>
        <authorList>
            <person name="Lan B."/>
        </authorList>
    </citation>
    <scope>NUCLEOTIDE SEQUENCE [LARGE SCALE GENOMIC DNA]</scope>
    <source>
        <strain evidence="1">1A</strain>
    </source>
</reference>
<gene>
    <name evidence="1" type="ORF">QYS62_009473</name>
</gene>
<name>A0ABZ2X900_9HYPO</name>
<dbReference type="InterPro" id="IPR011042">
    <property type="entry name" value="6-blade_b-propeller_TolB-like"/>
</dbReference>
<accession>A0ABZ2X900</accession>
<evidence type="ECO:0000313" key="2">
    <source>
        <dbReference type="Proteomes" id="UP001489902"/>
    </source>
</evidence>
<organism evidence="1 2">
    <name type="scientific">Fusarium acuminatum</name>
    <dbReference type="NCBI Taxonomy" id="5515"/>
    <lineage>
        <taxon>Eukaryota</taxon>
        <taxon>Fungi</taxon>
        <taxon>Dikarya</taxon>
        <taxon>Ascomycota</taxon>
        <taxon>Pezizomycotina</taxon>
        <taxon>Sordariomycetes</taxon>
        <taxon>Hypocreomycetidae</taxon>
        <taxon>Hypocreales</taxon>
        <taxon>Nectriaceae</taxon>
        <taxon>Fusarium</taxon>
        <taxon>Fusarium tricinctum species complex</taxon>
    </lineage>
</organism>
<protein>
    <submittedName>
        <fullName evidence="1">Serum paraoxonase arylesterase 1</fullName>
    </submittedName>
</protein>
<evidence type="ECO:0000313" key="1">
    <source>
        <dbReference type="EMBL" id="WZH48299.1"/>
    </source>
</evidence>
<keyword evidence="2" id="KW-1185">Reference proteome</keyword>
<dbReference type="SUPFAM" id="SSF63829">
    <property type="entry name" value="Calcium-dependent phosphotriesterase"/>
    <property type="match status" value="1"/>
</dbReference>
<dbReference type="PANTHER" id="PTHR11799:SF20">
    <property type="entry name" value="SMP-30_GLUCONOLACTONASE_LRE-LIKE REGION DOMAIN-CONTAINING PROTEIN"/>
    <property type="match status" value="1"/>
</dbReference>
<sequence>MVNLLTKVGFSAVVVLAVLFQVFLKDSVWMLLGIGRVMQPLSDFPYTCRRIVDPRLEACEDMWLSQSTRQMFLACSDSMSRQSWMPSIGKLNVTGRSERDAIVALDIDKPVGDGFQMRTLKTPGFSGTHGDGLINVVGFTGMENSAGGIDLMLVNLRPSADPESGKFLDQYALGANTTIDHFTTGPEATEMKHVHTYADQGISTPNRVAVLDDKTFYITNDHGPHKVGLQSQLAMFLGTANMHYCEANAPCKQVASNLKFPNGLVRKDDMLYVPDSAAGTLSIYRILPSKDLEKVDEVKLGYGLDNASVDENGDIWVAAFPVTAAIFAAYDDPHGARTPTAVLRLRKTQGKYVVDKVIEDADGELLPAVTTVVHDAKTGRLFLSSVISPFIAVCEPKEYHNLAIDVP</sequence>
<dbReference type="PANTHER" id="PTHR11799">
    <property type="entry name" value="PARAOXONASE"/>
    <property type="match status" value="1"/>
</dbReference>
<proteinExistence type="predicted"/>
<dbReference type="EMBL" id="CP151264">
    <property type="protein sequence ID" value="WZH48299.1"/>
    <property type="molecule type" value="Genomic_DNA"/>
</dbReference>